<evidence type="ECO:0000256" key="9">
    <source>
        <dbReference type="ARBA" id="ARBA00023180"/>
    </source>
</evidence>
<keyword evidence="7" id="KW-0256">Endoplasmic reticulum</keyword>
<dbReference type="InterPro" id="IPR005135">
    <property type="entry name" value="Endo/exonuclease/phosphatase"/>
</dbReference>
<evidence type="ECO:0000256" key="5">
    <source>
        <dbReference type="ARBA" id="ARBA00022759"/>
    </source>
</evidence>
<name>A0AAV7BDI5_ENGPU</name>
<dbReference type="PRINTS" id="PR00130">
    <property type="entry name" value="DNASEI"/>
</dbReference>
<dbReference type="GO" id="GO:0003677">
    <property type="term" value="F:DNA binding"/>
    <property type="evidence" value="ECO:0007669"/>
    <property type="project" value="TreeGrafter"/>
</dbReference>
<evidence type="ECO:0000313" key="15">
    <source>
        <dbReference type="Proteomes" id="UP000824782"/>
    </source>
</evidence>
<evidence type="ECO:0000256" key="6">
    <source>
        <dbReference type="ARBA" id="ARBA00022801"/>
    </source>
</evidence>
<feature type="non-terminal residue" evidence="14">
    <location>
        <position position="1"/>
    </location>
</feature>
<dbReference type="InterPro" id="IPR033125">
    <property type="entry name" value="DNASE_I_2"/>
</dbReference>
<accession>A0AAV7BDI5</accession>
<evidence type="ECO:0000256" key="1">
    <source>
        <dbReference type="ARBA" id="ARBA00004240"/>
    </source>
</evidence>
<keyword evidence="8" id="KW-1015">Disulfide bond</keyword>
<dbReference type="PROSITE" id="PS00918">
    <property type="entry name" value="DNASE_I_2"/>
    <property type="match status" value="1"/>
</dbReference>
<evidence type="ECO:0000256" key="7">
    <source>
        <dbReference type="ARBA" id="ARBA00022824"/>
    </source>
</evidence>
<proteinExistence type="inferred from homology"/>
<reference evidence="14" key="1">
    <citation type="thesis" date="2020" institute="ProQuest LLC" country="789 East Eisenhower Parkway, Ann Arbor, MI, USA">
        <title>Comparative Genomics and Chromosome Evolution.</title>
        <authorList>
            <person name="Mudd A.B."/>
        </authorList>
    </citation>
    <scope>NUCLEOTIDE SEQUENCE</scope>
    <source>
        <strain evidence="14">237g6f4</strain>
        <tissue evidence="14">Blood</tissue>
    </source>
</reference>
<sequence length="199" mass="22529">SFMVTVRDQYKYEDNDTSAPDVFAREPYIVRFALELTALPDLVIIPQHTEPEKAGTELEALYDVFTEVRRRWRCKNVVLMGDFNAGCKYLSKKKTKSLRLSKDPDFQWLISDGTDTTVKESTSCAYDRIVIYGEELRNLVKSAGIYNFTKELRLSEAGALKVSDHYPVEMDLGGCRTLLPSLILIILSLSSSCGIRSLL</sequence>
<evidence type="ECO:0000313" key="14">
    <source>
        <dbReference type="EMBL" id="KAG8570634.1"/>
    </source>
</evidence>
<feature type="domain" description="Endonuclease/exonuclease/phosphatase" evidence="13">
    <location>
        <begin position="5"/>
        <end position="165"/>
    </location>
</feature>
<dbReference type="SMART" id="SM00476">
    <property type="entry name" value="DNaseIc"/>
    <property type="match status" value="1"/>
</dbReference>
<evidence type="ECO:0000256" key="3">
    <source>
        <dbReference type="ARBA" id="ARBA00022722"/>
    </source>
</evidence>
<keyword evidence="9" id="KW-0325">Glycoprotein</keyword>
<protein>
    <recommendedName>
        <fullName evidence="10">Deoxyribonuclease-1-like 1</fullName>
    </recommendedName>
    <alternativeName>
        <fullName evidence="12">DNase X</fullName>
    </alternativeName>
    <alternativeName>
        <fullName evidence="11">Deoxyribonuclease I-like 1</fullName>
    </alternativeName>
</protein>
<evidence type="ECO:0000256" key="12">
    <source>
        <dbReference type="ARBA" id="ARBA00043073"/>
    </source>
</evidence>
<dbReference type="GO" id="GO:0005783">
    <property type="term" value="C:endoplasmic reticulum"/>
    <property type="evidence" value="ECO:0007669"/>
    <property type="project" value="UniProtKB-SubCell"/>
</dbReference>
<evidence type="ECO:0000256" key="4">
    <source>
        <dbReference type="ARBA" id="ARBA00022729"/>
    </source>
</evidence>
<dbReference type="SUPFAM" id="SSF56219">
    <property type="entry name" value="DNase I-like"/>
    <property type="match status" value="1"/>
</dbReference>
<dbReference type="PANTHER" id="PTHR11371:SF28">
    <property type="entry name" value="DEOXYRIBONUCLEASE-1-LIKE 1"/>
    <property type="match status" value="1"/>
</dbReference>
<dbReference type="PANTHER" id="PTHR11371">
    <property type="entry name" value="DEOXYRIBONUCLEASE"/>
    <property type="match status" value="1"/>
</dbReference>
<gene>
    <name evidence="14" type="ORF">GDO81_011360</name>
</gene>
<dbReference type="GO" id="GO:0006308">
    <property type="term" value="P:DNA catabolic process"/>
    <property type="evidence" value="ECO:0007669"/>
    <property type="project" value="InterPro"/>
</dbReference>
<keyword evidence="3" id="KW-0540">Nuclease</keyword>
<dbReference type="AlphaFoldDB" id="A0AAV7BDI5"/>
<dbReference type="GO" id="GO:0004530">
    <property type="term" value="F:deoxyribonuclease I activity"/>
    <property type="evidence" value="ECO:0007669"/>
    <property type="project" value="TreeGrafter"/>
</dbReference>
<evidence type="ECO:0000256" key="8">
    <source>
        <dbReference type="ARBA" id="ARBA00023157"/>
    </source>
</evidence>
<keyword evidence="5" id="KW-0255">Endonuclease</keyword>
<dbReference type="Pfam" id="PF03372">
    <property type="entry name" value="Exo_endo_phos"/>
    <property type="match status" value="1"/>
</dbReference>
<dbReference type="GO" id="GO:0005634">
    <property type="term" value="C:nucleus"/>
    <property type="evidence" value="ECO:0007669"/>
    <property type="project" value="TreeGrafter"/>
</dbReference>
<comment type="caution">
    <text evidence="14">The sequence shown here is derived from an EMBL/GenBank/DDBJ whole genome shotgun (WGS) entry which is preliminary data.</text>
</comment>
<evidence type="ECO:0000256" key="2">
    <source>
        <dbReference type="ARBA" id="ARBA00007359"/>
    </source>
</evidence>
<evidence type="ECO:0000256" key="10">
    <source>
        <dbReference type="ARBA" id="ARBA00041152"/>
    </source>
</evidence>
<comment type="subcellular location">
    <subcellularLocation>
        <location evidence="1">Endoplasmic reticulum</location>
    </subcellularLocation>
</comment>
<dbReference type="InterPro" id="IPR016202">
    <property type="entry name" value="DNase_I"/>
</dbReference>
<organism evidence="14 15">
    <name type="scientific">Engystomops pustulosus</name>
    <name type="common">Tungara frog</name>
    <name type="synonym">Physalaemus pustulosus</name>
    <dbReference type="NCBI Taxonomy" id="76066"/>
    <lineage>
        <taxon>Eukaryota</taxon>
        <taxon>Metazoa</taxon>
        <taxon>Chordata</taxon>
        <taxon>Craniata</taxon>
        <taxon>Vertebrata</taxon>
        <taxon>Euteleostomi</taxon>
        <taxon>Amphibia</taxon>
        <taxon>Batrachia</taxon>
        <taxon>Anura</taxon>
        <taxon>Neobatrachia</taxon>
        <taxon>Hyloidea</taxon>
        <taxon>Leptodactylidae</taxon>
        <taxon>Leiuperinae</taxon>
        <taxon>Engystomops</taxon>
    </lineage>
</organism>
<dbReference type="Proteomes" id="UP000824782">
    <property type="component" value="Unassembled WGS sequence"/>
</dbReference>
<dbReference type="EMBL" id="WNYA01000005">
    <property type="protein sequence ID" value="KAG8570634.1"/>
    <property type="molecule type" value="Genomic_DNA"/>
</dbReference>
<comment type="similarity">
    <text evidence="2">Belongs to the DNase I family.</text>
</comment>
<dbReference type="InterPro" id="IPR036691">
    <property type="entry name" value="Endo/exonu/phosph_ase_sf"/>
</dbReference>
<keyword evidence="15" id="KW-1185">Reference proteome</keyword>
<keyword evidence="6" id="KW-0378">Hydrolase</keyword>
<evidence type="ECO:0000259" key="13">
    <source>
        <dbReference type="Pfam" id="PF03372"/>
    </source>
</evidence>
<keyword evidence="4" id="KW-0732">Signal</keyword>
<dbReference type="Gene3D" id="3.60.10.10">
    <property type="entry name" value="Endonuclease/exonuclease/phosphatase"/>
    <property type="match status" value="1"/>
</dbReference>
<evidence type="ECO:0000256" key="11">
    <source>
        <dbReference type="ARBA" id="ARBA00042003"/>
    </source>
</evidence>